<dbReference type="PANTHER" id="PTHR34477">
    <property type="entry name" value="UPF0213 PROTEIN YHBQ"/>
    <property type="match status" value="1"/>
</dbReference>
<dbReference type="SUPFAM" id="SSF82771">
    <property type="entry name" value="GIY-YIG endonuclease"/>
    <property type="match status" value="1"/>
</dbReference>
<dbReference type="InterPro" id="IPR000305">
    <property type="entry name" value="GIY-YIG_endonuc"/>
</dbReference>
<evidence type="ECO:0000256" key="1">
    <source>
        <dbReference type="ARBA" id="ARBA00007435"/>
    </source>
</evidence>
<evidence type="ECO:0000313" key="3">
    <source>
        <dbReference type="EMBL" id="OGZ04320.1"/>
    </source>
</evidence>
<dbReference type="AlphaFoldDB" id="A0A1G2CU99"/>
<dbReference type="Proteomes" id="UP000178841">
    <property type="component" value="Unassembled WGS sequence"/>
</dbReference>
<dbReference type="EMBL" id="MHLH01000008">
    <property type="protein sequence ID" value="OGZ04320.1"/>
    <property type="molecule type" value="Genomic_DNA"/>
</dbReference>
<accession>A0A1G2CU99</accession>
<dbReference type="PANTHER" id="PTHR34477:SF5">
    <property type="entry name" value="BSL5627 PROTEIN"/>
    <property type="match status" value="1"/>
</dbReference>
<reference evidence="3 4" key="1">
    <citation type="journal article" date="2016" name="Nat. Commun.">
        <title>Thousands of microbial genomes shed light on interconnected biogeochemical processes in an aquifer system.</title>
        <authorList>
            <person name="Anantharaman K."/>
            <person name="Brown C.T."/>
            <person name="Hug L.A."/>
            <person name="Sharon I."/>
            <person name="Castelle C.J."/>
            <person name="Probst A.J."/>
            <person name="Thomas B.C."/>
            <person name="Singh A."/>
            <person name="Wilkins M.J."/>
            <person name="Karaoz U."/>
            <person name="Brodie E.L."/>
            <person name="Williams K.H."/>
            <person name="Hubbard S.S."/>
            <person name="Banfield J.F."/>
        </authorList>
    </citation>
    <scope>NUCLEOTIDE SEQUENCE [LARGE SCALE GENOMIC DNA]</scope>
</reference>
<name>A0A1G2CU99_9BACT</name>
<dbReference type="Pfam" id="PF01541">
    <property type="entry name" value="GIY-YIG"/>
    <property type="match status" value="1"/>
</dbReference>
<dbReference type="InterPro" id="IPR035901">
    <property type="entry name" value="GIY-YIG_endonuc_sf"/>
</dbReference>
<protein>
    <submittedName>
        <fullName evidence="3">Excinuclease ABC subunit C</fullName>
    </submittedName>
</protein>
<sequence length="86" mass="10269">MFYVYTLQSKKDNQLYIGCTNDLKKRLLKHNTGQSVSTAHRIPLSLIYYEAYINKEDAFAREQYLKTGWGRVYIRKTLRRFLSLKT</sequence>
<evidence type="ECO:0000313" key="4">
    <source>
        <dbReference type="Proteomes" id="UP000178841"/>
    </source>
</evidence>
<dbReference type="InterPro" id="IPR050190">
    <property type="entry name" value="UPF0213_domain"/>
</dbReference>
<dbReference type="CDD" id="cd10449">
    <property type="entry name" value="GIY-YIG_SLX1_like"/>
    <property type="match status" value="1"/>
</dbReference>
<organism evidence="3 4">
    <name type="scientific">Candidatus Lloydbacteria bacterium RIFCSPHIGHO2_01_FULL_41_20</name>
    <dbReference type="NCBI Taxonomy" id="1798657"/>
    <lineage>
        <taxon>Bacteria</taxon>
        <taxon>Candidatus Lloydiibacteriota</taxon>
    </lineage>
</organism>
<comment type="similarity">
    <text evidence="1">Belongs to the UPF0213 family.</text>
</comment>
<proteinExistence type="inferred from homology"/>
<feature type="domain" description="GIY-YIG" evidence="2">
    <location>
        <begin position="1"/>
        <end position="75"/>
    </location>
</feature>
<evidence type="ECO:0000259" key="2">
    <source>
        <dbReference type="PROSITE" id="PS50164"/>
    </source>
</evidence>
<dbReference type="PROSITE" id="PS50164">
    <property type="entry name" value="GIY_YIG"/>
    <property type="match status" value="1"/>
</dbReference>
<dbReference type="Gene3D" id="3.40.1440.10">
    <property type="entry name" value="GIY-YIG endonuclease"/>
    <property type="match status" value="1"/>
</dbReference>
<comment type="caution">
    <text evidence="3">The sequence shown here is derived from an EMBL/GenBank/DDBJ whole genome shotgun (WGS) entry which is preliminary data.</text>
</comment>
<dbReference type="STRING" id="1798657.A2648_01070"/>
<gene>
    <name evidence="3" type="ORF">A2648_01070</name>
</gene>